<evidence type="ECO:0000256" key="4">
    <source>
        <dbReference type="ARBA" id="ARBA00023163"/>
    </source>
</evidence>
<name>A0ABS6ALS4_9RHOB</name>
<dbReference type="EMBL" id="JAHKNG010000034">
    <property type="protein sequence ID" value="MBU3031545.1"/>
    <property type="molecule type" value="Genomic_DNA"/>
</dbReference>
<dbReference type="PROSITE" id="PS50931">
    <property type="entry name" value="HTH_LYSR"/>
    <property type="match status" value="1"/>
</dbReference>
<dbReference type="InterPro" id="IPR005119">
    <property type="entry name" value="LysR_subst-bd"/>
</dbReference>
<dbReference type="PANTHER" id="PTHR30118:SF15">
    <property type="entry name" value="TRANSCRIPTIONAL REGULATORY PROTEIN"/>
    <property type="match status" value="1"/>
</dbReference>
<keyword evidence="3" id="KW-0238">DNA-binding</keyword>
<dbReference type="InterPro" id="IPR050389">
    <property type="entry name" value="LysR-type_TF"/>
</dbReference>
<comment type="caution">
    <text evidence="6">The sequence shown here is derived from an EMBL/GenBank/DDBJ whole genome shotgun (WGS) entry which is preliminary data.</text>
</comment>
<feature type="domain" description="HTH lysR-type" evidence="5">
    <location>
        <begin position="1"/>
        <end position="63"/>
    </location>
</feature>
<keyword evidence="7" id="KW-1185">Reference proteome</keyword>
<keyword evidence="4" id="KW-0804">Transcription</keyword>
<keyword evidence="2" id="KW-0805">Transcription regulation</keyword>
<evidence type="ECO:0000256" key="2">
    <source>
        <dbReference type="ARBA" id="ARBA00023015"/>
    </source>
</evidence>
<dbReference type="InterPro" id="IPR037402">
    <property type="entry name" value="YidZ_PBP2"/>
</dbReference>
<organism evidence="6 7">
    <name type="scientific">Paracoccus marinaquae</name>
    <dbReference type="NCBI Taxonomy" id="2841926"/>
    <lineage>
        <taxon>Bacteria</taxon>
        <taxon>Pseudomonadati</taxon>
        <taxon>Pseudomonadota</taxon>
        <taxon>Alphaproteobacteria</taxon>
        <taxon>Rhodobacterales</taxon>
        <taxon>Paracoccaceae</taxon>
        <taxon>Paracoccus</taxon>
    </lineage>
</organism>
<evidence type="ECO:0000256" key="1">
    <source>
        <dbReference type="ARBA" id="ARBA00009437"/>
    </source>
</evidence>
<dbReference type="Pfam" id="PF03466">
    <property type="entry name" value="LysR_substrate"/>
    <property type="match status" value="1"/>
</dbReference>
<dbReference type="Pfam" id="PF00126">
    <property type="entry name" value="HTH_1"/>
    <property type="match status" value="1"/>
</dbReference>
<dbReference type="CDD" id="cd08417">
    <property type="entry name" value="PBP2_Nitroaromatics_like"/>
    <property type="match status" value="1"/>
</dbReference>
<evidence type="ECO:0000313" key="6">
    <source>
        <dbReference type="EMBL" id="MBU3031545.1"/>
    </source>
</evidence>
<protein>
    <submittedName>
        <fullName evidence="6">LysR family transcriptional regulator</fullName>
    </submittedName>
</protein>
<evidence type="ECO:0000313" key="7">
    <source>
        <dbReference type="Proteomes" id="UP001166191"/>
    </source>
</evidence>
<evidence type="ECO:0000256" key="3">
    <source>
        <dbReference type="ARBA" id="ARBA00023125"/>
    </source>
</evidence>
<reference evidence="6" key="1">
    <citation type="submission" date="2021-06" db="EMBL/GenBank/DDBJ databases">
        <title>Paracoccus bacterium XHP0099 sp. nov., isolated from the surface waters of the Yellow Sea.</title>
        <authorList>
            <person name="Xue H."/>
            <person name="Zhang D."/>
        </authorList>
    </citation>
    <scope>NUCLEOTIDE SEQUENCE</scope>
    <source>
        <strain evidence="6">XHP0099</strain>
    </source>
</reference>
<accession>A0ABS6ALS4</accession>
<dbReference type="RefSeq" id="WP_216034213.1">
    <property type="nucleotide sequence ID" value="NZ_JAHKNG010000034.1"/>
</dbReference>
<proteinExistence type="inferred from homology"/>
<dbReference type="Proteomes" id="UP001166191">
    <property type="component" value="Unassembled WGS sequence"/>
</dbReference>
<dbReference type="InterPro" id="IPR000847">
    <property type="entry name" value="LysR_HTH_N"/>
</dbReference>
<sequence length="300" mass="32890">MDLRRSDLGLLVSLDALLAERSVTAAARRLGISQPALSAQLARLRDLTGDELLVGNAHGMVPTPRAQEIQAPLHMLLQDISDLVLSETGFDPATSDRRFHLVAADLALATILPPLLQRFRDEAPGLRLTAGALDPARLEQDGAEGRVDLAVTTAMLLPQGFQSVKLIETEYRVIWRQDHPLLAEGITLAQFCALPHLHVSPVEASLQGPVDRVLQQHDMRRHVTASVSSYAMAPALIRASDLIGVVPRILMDFDGAGLTDAPLPVQMAPLSVFLGWHPRYRNDRAHRWLREVIAAICQRL</sequence>
<gene>
    <name evidence="6" type="ORF">KNW02_15615</name>
</gene>
<evidence type="ECO:0000259" key="5">
    <source>
        <dbReference type="PROSITE" id="PS50931"/>
    </source>
</evidence>
<dbReference type="PANTHER" id="PTHR30118">
    <property type="entry name" value="HTH-TYPE TRANSCRIPTIONAL REGULATOR LEUO-RELATED"/>
    <property type="match status" value="1"/>
</dbReference>
<comment type="similarity">
    <text evidence="1">Belongs to the LysR transcriptional regulatory family.</text>
</comment>